<reference evidence="3 4" key="1">
    <citation type="submission" date="2018-06" db="EMBL/GenBank/DDBJ databases">
        <title>Genomic insight into two independent archaeal endosymbiosis events.</title>
        <authorList>
            <person name="Lind A.E."/>
            <person name="Lewis W.H."/>
            <person name="Spang A."/>
            <person name="Guy L."/>
            <person name="Embley M.T."/>
            <person name="Ettema T.J.G."/>
        </authorList>
    </citation>
    <scope>NUCLEOTIDE SEQUENCE [LARGE SCALE GENOMIC DNA]</scope>
    <source>
        <strain evidence="3">NOE</strain>
    </source>
</reference>
<dbReference type="InterPro" id="IPR038765">
    <property type="entry name" value="Papain-like_cys_pep_sf"/>
</dbReference>
<dbReference type="AlphaFoldDB" id="A0A366MDT6"/>
<keyword evidence="4" id="KW-1185">Reference proteome</keyword>
<feature type="compositionally biased region" description="Polar residues" evidence="1">
    <location>
        <begin position="111"/>
        <end position="120"/>
    </location>
</feature>
<dbReference type="Gene3D" id="3.10.620.30">
    <property type="match status" value="1"/>
</dbReference>
<evidence type="ECO:0000313" key="4">
    <source>
        <dbReference type="Proteomes" id="UP000253099"/>
    </source>
</evidence>
<organism evidence="3 4">
    <name type="scientific">Candidatus Methanobinarius endosymbioticus</name>
    <dbReference type="NCBI Taxonomy" id="2006182"/>
    <lineage>
        <taxon>Archaea</taxon>
        <taxon>Methanobacteriati</taxon>
        <taxon>Methanobacteriota</taxon>
        <taxon>Methanomada group</taxon>
        <taxon>Methanobacteria</taxon>
        <taxon>Methanobacteriales</taxon>
        <taxon>Methanobacteriaceae</taxon>
        <taxon>Candidatus Methanobinarius</taxon>
    </lineage>
</organism>
<feature type="region of interest" description="Disordered" evidence="1">
    <location>
        <begin position="59"/>
        <end position="120"/>
    </location>
</feature>
<evidence type="ECO:0000313" key="3">
    <source>
        <dbReference type="EMBL" id="RBQ24345.1"/>
    </source>
</evidence>
<proteinExistence type="predicted"/>
<feature type="domain" description="Transglutaminase-like" evidence="2">
    <location>
        <begin position="557"/>
        <end position="618"/>
    </location>
</feature>
<dbReference type="PANTHER" id="PTHR33490:SF3">
    <property type="entry name" value="CONSERVED INTEGRAL MEMBRANE PROTEIN"/>
    <property type="match status" value="1"/>
</dbReference>
<evidence type="ECO:0000256" key="1">
    <source>
        <dbReference type="SAM" id="MobiDB-lite"/>
    </source>
</evidence>
<dbReference type="EMBL" id="NIZT01000005">
    <property type="protein sequence ID" value="RBQ24345.1"/>
    <property type="molecule type" value="Genomic_DNA"/>
</dbReference>
<dbReference type="Proteomes" id="UP000253099">
    <property type="component" value="Unassembled WGS sequence"/>
</dbReference>
<dbReference type="PANTHER" id="PTHR33490">
    <property type="entry name" value="BLR5614 PROTEIN-RELATED"/>
    <property type="match status" value="1"/>
</dbReference>
<dbReference type="SMART" id="SM00460">
    <property type="entry name" value="TGc"/>
    <property type="match status" value="1"/>
</dbReference>
<dbReference type="Pfam" id="PF09373">
    <property type="entry name" value="PMBR"/>
    <property type="match status" value="1"/>
</dbReference>
<name>A0A366MDT6_9EURY</name>
<protein>
    <recommendedName>
        <fullName evidence="2">Transglutaminase-like domain-containing protein</fullName>
    </recommendedName>
</protein>
<dbReference type="SUPFAM" id="SSF54001">
    <property type="entry name" value="Cysteine proteinases"/>
    <property type="match status" value="1"/>
</dbReference>
<dbReference type="Pfam" id="PF01841">
    <property type="entry name" value="Transglut_core"/>
    <property type="match status" value="1"/>
</dbReference>
<dbReference type="InterPro" id="IPR018975">
    <property type="entry name" value="Pseudomurein-binding_repeat"/>
</dbReference>
<feature type="compositionally biased region" description="Low complexity" evidence="1">
    <location>
        <begin position="59"/>
        <end position="103"/>
    </location>
</feature>
<comment type="caution">
    <text evidence="3">The sequence shown here is derived from an EMBL/GenBank/DDBJ whole genome shotgun (WGS) entry which is preliminary data.</text>
</comment>
<accession>A0A366MDT6</accession>
<evidence type="ECO:0000259" key="2">
    <source>
        <dbReference type="SMART" id="SM00460"/>
    </source>
</evidence>
<gene>
    <name evidence="3" type="ORF">ALNOE001_02670</name>
</gene>
<sequence>MKILFAFIILLVVANGGLIYADSDNDTTENLFTLSAGDLPEDSINTTNNSDGSIINITNENINENQNNTESSTSDSIDSYSEITNTNNNSNYNSSENENPSENISDEKNQIGKNVSVTDPVNSNITKAESSSNENPLTTLFAAGSSTLKFTSKDIISAVSKLKKYVEKYSKLRAYLILSSSKIYMSDFLYLLSKSIVNMNSGNSNFDVTMGNYKDPNYPNGGITNGNFYKANYVDLAKRIISFMDTNKQAPNYGSSTLGNIQFQNIIYGFAKIVNYFDLNKAMPNYVSFKKTISTKLNNVIPNYNGNKGLTISRNSRGCSISAVSLANIKDAGARVEAFAKANGVLPNYVTIAGKRYSMTEFLYLASTAIVNINKGIDSDIIAKTFKNPSKPSGSSINGDIYKSDFINLASRVFSYMLNNGQAPNYASSPLGNMQFQTLVLSLSKILEFANSEGKLPNYLTLSINSNDKINGETGSSNRSNEYSGVNNSTSSNSSLAAYLKATKNCKVTNANIQSLSKQLTSGLTTDLAKTTAIFNYVRDKISYYFYYNTAKGAVGTLTTKSGNCVDQTHLLNALLRVSGIAARYVNGKATFSSGIRYGHVWAEVYINGKWVIADTTSVKNTLGTIKNWNRNTASVYGRYAEITF</sequence>
<dbReference type="InterPro" id="IPR002931">
    <property type="entry name" value="Transglutaminase-like"/>
</dbReference>